<dbReference type="Proteomes" id="UP000539175">
    <property type="component" value="Unassembled WGS sequence"/>
</dbReference>
<evidence type="ECO:0000313" key="5">
    <source>
        <dbReference type="EMBL" id="MBB6253900.1"/>
    </source>
</evidence>
<feature type="transmembrane region" description="Helical" evidence="2">
    <location>
        <begin position="342"/>
        <end position="375"/>
    </location>
</feature>
<keyword evidence="2" id="KW-0472">Membrane</keyword>
<feature type="transmembrane region" description="Helical" evidence="2">
    <location>
        <begin position="273"/>
        <end position="294"/>
    </location>
</feature>
<keyword evidence="2" id="KW-1133">Transmembrane helix</keyword>
<feature type="transmembrane region" description="Helical" evidence="2">
    <location>
        <begin position="226"/>
        <end position="253"/>
    </location>
</feature>
<dbReference type="EMBL" id="JACIIZ010000014">
    <property type="protein sequence ID" value="MBB6253900.1"/>
    <property type="molecule type" value="Genomic_DNA"/>
</dbReference>
<evidence type="ECO:0000256" key="2">
    <source>
        <dbReference type="SAM" id="Phobius"/>
    </source>
</evidence>
<keyword evidence="6" id="KW-1185">Reference proteome</keyword>
<protein>
    <submittedName>
        <fullName evidence="5">Cytoskeletal protein CcmA (Bactofilin family)</fullName>
    </submittedName>
</protein>
<reference evidence="5 6" key="1">
    <citation type="submission" date="2020-08" db="EMBL/GenBank/DDBJ databases">
        <title>Genomic Encyclopedia of Type Strains, Phase IV (KMG-IV): sequencing the most valuable type-strain genomes for metagenomic binning, comparative biology and taxonomic classification.</title>
        <authorList>
            <person name="Goeker M."/>
        </authorList>
    </citation>
    <scope>NUCLEOTIDE SEQUENCE [LARGE SCALE GENOMIC DNA]</scope>
    <source>
        <strain evidence="5 6">DSM 22198</strain>
    </source>
</reference>
<evidence type="ECO:0000313" key="6">
    <source>
        <dbReference type="Proteomes" id="UP000539175"/>
    </source>
</evidence>
<proteinExistence type="predicted"/>
<organism evidence="5 6">
    <name type="scientific">Nitrospirillum iridis</name>
    <dbReference type="NCBI Taxonomy" id="765888"/>
    <lineage>
        <taxon>Bacteria</taxon>
        <taxon>Pseudomonadati</taxon>
        <taxon>Pseudomonadota</taxon>
        <taxon>Alphaproteobacteria</taxon>
        <taxon>Rhodospirillales</taxon>
        <taxon>Azospirillaceae</taxon>
        <taxon>Nitrospirillum</taxon>
    </lineage>
</organism>
<feature type="region of interest" description="Disordered" evidence="1">
    <location>
        <begin position="195"/>
        <end position="217"/>
    </location>
</feature>
<accession>A0A7X0B394</accession>
<evidence type="ECO:0000256" key="1">
    <source>
        <dbReference type="SAM" id="MobiDB-lite"/>
    </source>
</evidence>
<dbReference type="InterPro" id="IPR058486">
    <property type="entry name" value="DUF8173"/>
</dbReference>
<dbReference type="RefSeq" id="WP_184805401.1">
    <property type="nucleotide sequence ID" value="NZ_JACIIZ010000014.1"/>
</dbReference>
<evidence type="ECO:0000256" key="3">
    <source>
        <dbReference type="SAM" id="SignalP"/>
    </source>
</evidence>
<feature type="chain" id="PRO_5031222193" evidence="3">
    <location>
        <begin position="28"/>
        <end position="387"/>
    </location>
</feature>
<evidence type="ECO:0000259" key="4">
    <source>
        <dbReference type="Pfam" id="PF26514"/>
    </source>
</evidence>
<feature type="transmembrane region" description="Helical" evidence="2">
    <location>
        <begin position="300"/>
        <end position="322"/>
    </location>
</feature>
<feature type="signal peptide" evidence="3">
    <location>
        <begin position="1"/>
        <end position="27"/>
    </location>
</feature>
<keyword evidence="3" id="KW-0732">Signal</keyword>
<feature type="domain" description="DUF8173" evidence="4">
    <location>
        <begin position="239"/>
        <end position="379"/>
    </location>
</feature>
<name>A0A7X0B394_9PROT</name>
<comment type="caution">
    <text evidence="5">The sequence shown here is derived from an EMBL/GenBank/DDBJ whole genome shotgun (WGS) entry which is preliminary data.</text>
</comment>
<sequence>MVREIRAALTAVMLAGLLTVLPGAAGATGWHTGRNVTVNQPADDTVIALGRTIQLDSTVAGSAILVGSSATVSGTVADSLIVLSGSTTLSGQVGGDVVLVAGSIDMQKSSVVSGDATLLGGEVTMSGMVAGDVAVKGGELNLAGTVMGDVDATSGKLTLLPGAHIMGDVTFSGNRALELPAGARIEGKVEYKGDGMAHHRHRDADADESGDNTDTRSHRHNGWHIWMPWFGGIGMISFAVGMLLVGAVLYILFPGAVTNVATGIASDPGPAAVKGLVVLILVPLLCLICLITIIGIPVALVLGFAYVLMLMVAMPLAGFAVADMVTQRRGPPVSPGDRIRRYALVVLILAVLQLIPLIGGLVKFALVLMGVGGLVSHLRRRGPVPAY</sequence>
<dbReference type="Pfam" id="PF26514">
    <property type="entry name" value="DUF8173"/>
    <property type="match status" value="1"/>
</dbReference>
<keyword evidence="2" id="KW-0812">Transmembrane</keyword>
<dbReference type="AlphaFoldDB" id="A0A7X0B394"/>
<gene>
    <name evidence="5" type="ORF">FHS74_004476</name>
</gene>